<evidence type="ECO:0000256" key="2">
    <source>
        <dbReference type="ARBA" id="ARBA00023157"/>
    </source>
</evidence>
<dbReference type="InterPro" id="IPR052309">
    <property type="entry name" value="C-type_Lectin_Domain_Fam1"/>
</dbReference>
<feature type="domain" description="C-type lectin" evidence="4">
    <location>
        <begin position="16"/>
        <end position="124"/>
    </location>
</feature>
<gene>
    <name evidence="6" type="primary">LOC103544298</name>
</gene>
<dbReference type="InterPro" id="IPR016186">
    <property type="entry name" value="C-type_lectin-like/link_sf"/>
</dbReference>
<dbReference type="Pfam" id="PF00059">
    <property type="entry name" value="Lectin_C"/>
    <property type="match status" value="1"/>
</dbReference>
<evidence type="ECO:0000256" key="3">
    <source>
        <dbReference type="ARBA" id="ARBA00023180"/>
    </source>
</evidence>
<accession>A0ABM4PM33</accession>
<evidence type="ECO:0000259" key="4">
    <source>
        <dbReference type="PROSITE" id="PS50041"/>
    </source>
</evidence>
<evidence type="ECO:0000313" key="6">
    <source>
        <dbReference type="RefSeq" id="XP_070478251.1"/>
    </source>
</evidence>
<keyword evidence="5" id="KW-1185">Reference proteome</keyword>
<sequence length="128" mass="14857">MQGDRCGHSLNNWVQYRDHCYHQTAEMVSWLNCSDLCVTLNATFLKTERGILMSIMKLLAENHTWLGLSYREEDNKWRWEDGSFPSPELHLPQPSLDFQGKCVYANVHTIGTDNCTRPYSCLCEKAVR</sequence>
<dbReference type="RefSeq" id="XP_070478251.1">
    <property type="nucleotide sequence ID" value="XM_070622150.1"/>
</dbReference>
<proteinExistence type="predicted"/>
<name>A0ABM4PM33_EQUPR</name>
<dbReference type="SUPFAM" id="SSF56436">
    <property type="entry name" value="C-type lectin-like"/>
    <property type="match status" value="1"/>
</dbReference>
<dbReference type="Proteomes" id="UP001652662">
    <property type="component" value="Chromosome 5"/>
</dbReference>
<keyword evidence="3" id="KW-0325">Glycoprotein</keyword>
<organism evidence="5 6">
    <name type="scientific">Equus przewalskii</name>
    <name type="common">Przewalski's horse</name>
    <name type="synonym">Equus caballus przewalskii</name>
    <dbReference type="NCBI Taxonomy" id="9798"/>
    <lineage>
        <taxon>Eukaryota</taxon>
        <taxon>Metazoa</taxon>
        <taxon>Chordata</taxon>
        <taxon>Craniata</taxon>
        <taxon>Vertebrata</taxon>
        <taxon>Euteleostomi</taxon>
        <taxon>Mammalia</taxon>
        <taxon>Eutheria</taxon>
        <taxon>Laurasiatheria</taxon>
        <taxon>Perissodactyla</taxon>
        <taxon>Equidae</taxon>
        <taxon>Equus</taxon>
    </lineage>
</organism>
<evidence type="ECO:0000256" key="1">
    <source>
        <dbReference type="ARBA" id="ARBA00022734"/>
    </source>
</evidence>
<evidence type="ECO:0000313" key="5">
    <source>
        <dbReference type="Proteomes" id="UP001652662"/>
    </source>
</evidence>
<dbReference type="SMART" id="SM00034">
    <property type="entry name" value="CLECT"/>
    <property type="match status" value="1"/>
</dbReference>
<dbReference type="PANTHER" id="PTHR46490:SF3">
    <property type="entry name" value="C-TYPE LECTIN DOMAIN-CONTAINING PROTEIN"/>
    <property type="match status" value="1"/>
</dbReference>
<dbReference type="InterPro" id="IPR001304">
    <property type="entry name" value="C-type_lectin-like"/>
</dbReference>
<dbReference type="PROSITE" id="PS50041">
    <property type="entry name" value="C_TYPE_LECTIN_2"/>
    <property type="match status" value="1"/>
</dbReference>
<dbReference type="GeneID" id="103544298"/>
<keyword evidence="2" id="KW-1015">Disulfide bond</keyword>
<dbReference type="Gene3D" id="3.10.100.10">
    <property type="entry name" value="Mannose-Binding Protein A, subunit A"/>
    <property type="match status" value="1"/>
</dbReference>
<dbReference type="PANTHER" id="PTHR46490">
    <property type="entry name" value="C-TYPE LECTIN DOMAIN FAMILY 12 MEMBER A-RELATED"/>
    <property type="match status" value="1"/>
</dbReference>
<dbReference type="InterPro" id="IPR016187">
    <property type="entry name" value="CTDL_fold"/>
</dbReference>
<reference evidence="6" key="1">
    <citation type="submission" date="2025-08" db="UniProtKB">
        <authorList>
            <consortium name="RefSeq"/>
        </authorList>
    </citation>
    <scope>IDENTIFICATION</scope>
    <source>
        <tissue evidence="6">Blood</tissue>
    </source>
</reference>
<protein>
    <submittedName>
        <fullName evidence="6">Natural killer cells antigen CD94-like</fullName>
    </submittedName>
</protein>
<keyword evidence="1" id="KW-0430">Lectin</keyword>